<sequence length="242" mass="27584">MARIPEYQYENEASKLRAKFLLGDRLPVDMESLLVEQGILTVYTPMSENFSGMCLKYDESTNFILINSNMVMGRQNFTVAHELYHLFVQDLKDFEVHNCDINNPQSPIERHANSFASYFLLPTAGVVDIMKRLGCNKKTINPAHIITMCGYFGVSYQAMLIRLNKILRLPDVKFNDLWNIQPIAYAEPCGLKTDVFLVPKRNNIILGDYASKAQSLYDSGKISKGHLIELMSNIIFEENGEN</sequence>
<accession>A0A644X9Q8</accession>
<dbReference type="EMBL" id="VSSQ01002038">
    <property type="protein sequence ID" value="MPM12912.1"/>
    <property type="molecule type" value="Genomic_DNA"/>
</dbReference>
<protein>
    <recommendedName>
        <fullName evidence="1">IrrE N-terminal-like domain-containing protein</fullName>
    </recommendedName>
</protein>
<feature type="domain" description="IrrE N-terminal-like" evidence="1">
    <location>
        <begin position="37"/>
        <end position="164"/>
    </location>
</feature>
<organism evidence="2">
    <name type="scientific">bioreactor metagenome</name>
    <dbReference type="NCBI Taxonomy" id="1076179"/>
    <lineage>
        <taxon>unclassified sequences</taxon>
        <taxon>metagenomes</taxon>
        <taxon>ecological metagenomes</taxon>
    </lineage>
</organism>
<reference evidence="2" key="1">
    <citation type="submission" date="2019-08" db="EMBL/GenBank/DDBJ databases">
        <authorList>
            <person name="Kucharzyk K."/>
            <person name="Murdoch R.W."/>
            <person name="Higgins S."/>
            <person name="Loffler F."/>
        </authorList>
    </citation>
    <scope>NUCLEOTIDE SEQUENCE</scope>
</reference>
<evidence type="ECO:0000313" key="2">
    <source>
        <dbReference type="EMBL" id="MPM12912.1"/>
    </source>
</evidence>
<dbReference type="AlphaFoldDB" id="A0A644X9Q8"/>
<evidence type="ECO:0000259" key="1">
    <source>
        <dbReference type="Pfam" id="PF06114"/>
    </source>
</evidence>
<comment type="caution">
    <text evidence="2">The sequence shown here is derived from an EMBL/GenBank/DDBJ whole genome shotgun (WGS) entry which is preliminary data.</text>
</comment>
<dbReference type="InterPro" id="IPR010359">
    <property type="entry name" value="IrrE_HExxH"/>
</dbReference>
<dbReference type="InterPro" id="IPR052345">
    <property type="entry name" value="Rad_response_metalloprotease"/>
</dbReference>
<dbReference type="Pfam" id="PF06114">
    <property type="entry name" value="Peptidase_M78"/>
    <property type="match status" value="1"/>
</dbReference>
<proteinExistence type="predicted"/>
<dbReference type="PANTHER" id="PTHR43236">
    <property type="entry name" value="ANTITOXIN HIGA1"/>
    <property type="match status" value="1"/>
</dbReference>
<name>A0A644X9Q8_9ZZZZ</name>
<dbReference type="Gene3D" id="1.10.10.2910">
    <property type="match status" value="1"/>
</dbReference>
<gene>
    <name evidence="2" type="ORF">SDC9_59267</name>
</gene>
<dbReference type="PANTHER" id="PTHR43236:SF1">
    <property type="entry name" value="BLL7220 PROTEIN"/>
    <property type="match status" value="1"/>
</dbReference>